<keyword evidence="2" id="KW-0862">Zinc</keyword>
<sequence length="331" mass="38612">MSLQCCICLQSYTSNGTNHALYTTSCGHLFGKSCLETWIDSNEYSNELKCPMCNQSLDYYIPIYSIPENLYENELDEEGQCKNEDDVKRKFDASTLKENHFFIKQYVVEYMDSGKITIKYYDAYNGHTLLAGYIIRSSSRTDTTNSSKRYFLKLYEEFNIPKTAVSMNKCAHDYIEFSVGMNNGTIEDTILYITNGRCGKPYITLYKSEETPINSISYVRSKNIVYSAGNHFLYNLDFDYFNNRQNWFHENVVVQLTTITNLNAINENTLIGIMGGKIYVFERVKNPYIIHSKDNIEFTNCQFNQSRRIITIINKEEDKTFFFIRTYYSST</sequence>
<feature type="domain" description="RING-type" evidence="4">
    <location>
        <begin position="5"/>
        <end position="54"/>
    </location>
</feature>
<dbReference type="GO" id="GO:0016567">
    <property type="term" value="P:protein ubiquitination"/>
    <property type="evidence" value="ECO:0007669"/>
    <property type="project" value="InterPro"/>
</dbReference>
<dbReference type="WBParaSite" id="SPAL_0001222600.1">
    <property type="protein sequence ID" value="SPAL_0001222600.1"/>
    <property type="gene ID" value="SPAL_0001222600"/>
</dbReference>
<dbReference type="Proteomes" id="UP000046392">
    <property type="component" value="Unplaced"/>
</dbReference>
<evidence type="ECO:0000313" key="6">
    <source>
        <dbReference type="WBParaSite" id="SPAL_0001222600.1"/>
    </source>
</evidence>
<accession>A0A0N5C2L6</accession>
<dbReference type="GO" id="GO:0036297">
    <property type="term" value="P:interstrand cross-link repair"/>
    <property type="evidence" value="ECO:0007669"/>
    <property type="project" value="InterPro"/>
</dbReference>
<dbReference type="Pfam" id="PF13639">
    <property type="entry name" value="zf-RING_2"/>
    <property type="match status" value="1"/>
</dbReference>
<evidence type="ECO:0000259" key="4">
    <source>
        <dbReference type="PROSITE" id="PS50089"/>
    </source>
</evidence>
<dbReference type="PROSITE" id="PS50089">
    <property type="entry name" value="ZF_RING_2"/>
    <property type="match status" value="1"/>
</dbReference>
<evidence type="ECO:0000256" key="1">
    <source>
        <dbReference type="ARBA" id="ARBA00022771"/>
    </source>
</evidence>
<dbReference type="GO" id="GO:0008270">
    <property type="term" value="F:zinc ion binding"/>
    <property type="evidence" value="ECO:0007669"/>
    <property type="project" value="UniProtKB-KW"/>
</dbReference>
<keyword evidence="5" id="KW-1185">Reference proteome</keyword>
<evidence type="ECO:0000256" key="3">
    <source>
        <dbReference type="PROSITE-ProRule" id="PRU00175"/>
    </source>
</evidence>
<name>A0A0N5C2L6_STREA</name>
<dbReference type="STRING" id="174720.A0A0N5C2L6"/>
<reference evidence="6" key="1">
    <citation type="submission" date="2017-02" db="UniProtKB">
        <authorList>
            <consortium name="WormBaseParasite"/>
        </authorList>
    </citation>
    <scope>IDENTIFICATION</scope>
</reference>
<organism evidence="5 6">
    <name type="scientific">Strongyloides papillosus</name>
    <name type="common">Intestinal threadworm</name>
    <dbReference type="NCBI Taxonomy" id="174720"/>
    <lineage>
        <taxon>Eukaryota</taxon>
        <taxon>Metazoa</taxon>
        <taxon>Ecdysozoa</taxon>
        <taxon>Nematoda</taxon>
        <taxon>Chromadorea</taxon>
        <taxon>Rhabditida</taxon>
        <taxon>Tylenchina</taxon>
        <taxon>Panagrolaimomorpha</taxon>
        <taxon>Strongyloidoidea</taxon>
        <taxon>Strongyloididae</taxon>
        <taxon>Strongyloides</taxon>
    </lineage>
</organism>
<dbReference type="InterPro" id="IPR037381">
    <property type="entry name" value="RFWD3"/>
</dbReference>
<dbReference type="InterPro" id="IPR013083">
    <property type="entry name" value="Znf_RING/FYVE/PHD"/>
</dbReference>
<dbReference type="InterPro" id="IPR001841">
    <property type="entry name" value="Znf_RING"/>
</dbReference>
<dbReference type="GO" id="GO:0005634">
    <property type="term" value="C:nucleus"/>
    <property type="evidence" value="ECO:0007669"/>
    <property type="project" value="InterPro"/>
</dbReference>
<keyword evidence="1 3" id="KW-0479">Metal-binding</keyword>
<dbReference type="PANTHER" id="PTHR16047">
    <property type="entry name" value="RFWD3 PROTEIN"/>
    <property type="match status" value="1"/>
</dbReference>
<protein>
    <submittedName>
        <fullName evidence="6">RING-type domain-containing protein</fullName>
    </submittedName>
</protein>
<proteinExistence type="predicted"/>
<dbReference type="PANTHER" id="PTHR16047:SF7">
    <property type="entry name" value="E3 UBIQUITIN-PROTEIN LIGASE RFWD3"/>
    <property type="match status" value="1"/>
</dbReference>
<dbReference type="Gene3D" id="3.30.40.10">
    <property type="entry name" value="Zinc/RING finger domain, C3HC4 (zinc finger)"/>
    <property type="match status" value="1"/>
</dbReference>
<dbReference type="SMART" id="SM00184">
    <property type="entry name" value="RING"/>
    <property type="match status" value="1"/>
</dbReference>
<evidence type="ECO:0000313" key="5">
    <source>
        <dbReference type="Proteomes" id="UP000046392"/>
    </source>
</evidence>
<dbReference type="AlphaFoldDB" id="A0A0N5C2L6"/>
<dbReference type="SUPFAM" id="SSF57850">
    <property type="entry name" value="RING/U-box"/>
    <property type="match status" value="1"/>
</dbReference>
<keyword evidence="1 3" id="KW-0863">Zinc-finger</keyword>
<evidence type="ECO:0000256" key="2">
    <source>
        <dbReference type="ARBA" id="ARBA00022833"/>
    </source>
</evidence>
<dbReference type="GO" id="GO:0004842">
    <property type="term" value="F:ubiquitin-protein transferase activity"/>
    <property type="evidence" value="ECO:0007669"/>
    <property type="project" value="InterPro"/>
</dbReference>